<dbReference type="EMBL" id="MU393463">
    <property type="protein sequence ID" value="KAI4866090.1"/>
    <property type="molecule type" value="Genomic_DNA"/>
</dbReference>
<reference evidence="1 2" key="1">
    <citation type="journal article" date="2022" name="New Phytol.">
        <title>Ecological generalism drives hyperdiversity of secondary metabolite gene clusters in xylarialean endophytes.</title>
        <authorList>
            <person name="Franco M.E.E."/>
            <person name="Wisecaver J.H."/>
            <person name="Arnold A.E."/>
            <person name="Ju Y.M."/>
            <person name="Slot J.C."/>
            <person name="Ahrendt S."/>
            <person name="Moore L.P."/>
            <person name="Eastman K.E."/>
            <person name="Scott K."/>
            <person name="Konkel Z."/>
            <person name="Mondo S.J."/>
            <person name="Kuo A."/>
            <person name="Hayes R.D."/>
            <person name="Haridas S."/>
            <person name="Andreopoulos B."/>
            <person name="Riley R."/>
            <person name="LaButti K."/>
            <person name="Pangilinan J."/>
            <person name="Lipzen A."/>
            <person name="Amirebrahimi M."/>
            <person name="Yan J."/>
            <person name="Adam C."/>
            <person name="Keymanesh K."/>
            <person name="Ng V."/>
            <person name="Louie K."/>
            <person name="Northen T."/>
            <person name="Drula E."/>
            <person name="Henrissat B."/>
            <person name="Hsieh H.M."/>
            <person name="Youens-Clark K."/>
            <person name="Lutzoni F."/>
            <person name="Miadlikowska J."/>
            <person name="Eastwood D.C."/>
            <person name="Hamelin R.C."/>
            <person name="Grigoriev I.V."/>
            <person name="U'Ren J.M."/>
        </authorList>
    </citation>
    <scope>NUCLEOTIDE SEQUENCE [LARGE SCALE GENOMIC DNA]</scope>
    <source>
        <strain evidence="1 2">CBS 119005</strain>
    </source>
</reference>
<sequence length="340" mass="37782">MSECHHFEAFTFAGQQDTASFGLDVSAPFPLALKPAHGWEPTLEESIEKIKELSESGELFEKVKRHGGAVLIRGLPIRSRQDYSDVVHALGFPAHEEVGRTPIRTVLAKNVETANEGPPEFPIWPHNEYGMSTINPSWLTFTCLHTPNSGGETPINSSLGLVASLKKRAPEFVEKLLQRKVKYVYRYAVEDVKSNTGTGLIGAYGKNVKAGDDKETIRKKIEEQVRRHSDRFEWHEDGSLSVTHIVPIIRKHNDTGLTTWFGNLTSAWGRSTHHGATEPPYLGDDGSYHPPPEYGDGTPIEKEYLDLALALAESLQVLVEWQVGDVVLLDVSCCSLVFLQ</sequence>
<evidence type="ECO:0000313" key="2">
    <source>
        <dbReference type="Proteomes" id="UP001497700"/>
    </source>
</evidence>
<dbReference type="Proteomes" id="UP001497700">
    <property type="component" value="Unassembled WGS sequence"/>
</dbReference>
<evidence type="ECO:0000313" key="1">
    <source>
        <dbReference type="EMBL" id="KAI4866090.1"/>
    </source>
</evidence>
<keyword evidence="2" id="KW-1185">Reference proteome</keyword>
<protein>
    <submittedName>
        <fullName evidence="1">Uncharacterized protein</fullName>
    </submittedName>
</protein>
<proteinExistence type="predicted"/>
<name>A0ACB9Z518_9PEZI</name>
<gene>
    <name evidence="1" type="ORF">F4820DRAFT_418099</name>
</gene>
<accession>A0ACB9Z518</accession>
<comment type="caution">
    <text evidence="1">The sequence shown here is derived from an EMBL/GenBank/DDBJ whole genome shotgun (WGS) entry which is preliminary data.</text>
</comment>
<organism evidence="1 2">
    <name type="scientific">Hypoxylon rubiginosum</name>
    <dbReference type="NCBI Taxonomy" id="110542"/>
    <lineage>
        <taxon>Eukaryota</taxon>
        <taxon>Fungi</taxon>
        <taxon>Dikarya</taxon>
        <taxon>Ascomycota</taxon>
        <taxon>Pezizomycotina</taxon>
        <taxon>Sordariomycetes</taxon>
        <taxon>Xylariomycetidae</taxon>
        <taxon>Xylariales</taxon>
        <taxon>Hypoxylaceae</taxon>
        <taxon>Hypoxylon</taxon>
    </lineage>
</organism>